<dbReference type="GO" id="GO:0007131">
    <property type="term" value="P:reciprocal meiotic recombination"/>
    <property type="evidence" value="ECO:0007669"/>
    <property type="project" value="TreeGrafter"/>
</dbReference>
<protein>
    <recommendedName>
        <fullName evidence="12">RecA family profile 1 domain-containing protein</fullName>
    </recommendedName>
</protein>
<dbReference type="FunFam" id="3.40.50.300:FF:001665">
    <property type="entry name" value="DNA repair protein RAD51 4"/>
    <property type="match status" value="1"/>
</dbReference>
<dbReference type="InterPro" id="IPR020588">
    <property type="entry name" value="RecA_ATP-bd"/>
</dbReference>
<evidence type="ECO:0000313" key="13">
    <source>
        <dbReference type="EMBL" id="KAJ0983955.1"/>
    </source>
</evidence>
<evidence type="ECO:0000256" key="10">
    <source>
        <dbReference type="ARBA" id="ARBA00056000"/>
    </source>
</evidence>
<keyword evidence="5" id="KW-0067">ATP-binding</keyword>
<evidence type="ECO:0000256" key="5">
    <source>
        <dbReference type="ARBA" id="ARBA00022840"/>
    </source>
</evidence>
<evidence type="ECO:0000256" key="3">
    <source>
        <dbReference type="ARBA" id="ARBA00022741"/>
    </source>
</evidence>
<dbReference type="PANTHER" id="PTHR46457">
    <property type="entry name" value="DNA REPAIR PROTEIN RAD51 HOMOLOG 4"/>
    <property type="match status" value="1"/>
</dbReference>
<comment type="caution">
    <text evidence="13">The sequence shown here is derived from an EMBL/GenBank/DDBJ whole genome shotgun (WGS) entry which is preliminary data.</text>
</comment>
<keyword evidence="14" id="KW-1185">Reference proteome</keyword>
<dbReference type="GO" id="GO:0005815">
    <property type="term" value="C:microtubule organizing center"/>
    <property type="evidence" value="ECO:0007669"/>
    <property type="project" value="TreeGrafter"/>
</dbReference>
<evidence type="ECO:0000256" key="11">
    <source>
        <dbReference type="SAM" id="MobiDB-lite"/>
    </source>
</evidence>
<evidence type="ECO:0000256" key="2">
    <source>
        <dbReference type="ARBA" id="ARBA00007095"/>
    </source>
</evidence>
<name>A0A9D5HP33_9LILI</name>
<reference evidence="13" key="2">
    <citation type="journal article" date="2022" name="Hortic Res">
        <title>The genome of Dioscorea zingiberensis sheds light on the biosynthesis, origin and evolution of the medicinally important diosgenin saponins.</title>
        <authorList>
            <person name="Li Y."/>
            <person name="Tan C."/>
            <person name="Li Z."/>
            <person name="Guo J."/>
            <person name="Li S."/>
            <person name="Chen X."/>
            <person name="Wang C."/>
            <person name="Dai X."/>
            <person name="Yang H."/>
            <person name="Song W."/>
            <person name="Hou L."/>
            <person name="Xu J."/>
            <person name="Tong Z."/>
            <person name="Xu A."/>
            <person name="Yuan X."/>
            <person name="Wang W."/>
            <person name="Yang Q."/>
            <person name="Chen L."/>
            <person name="Sun Z."/>
            <person name="Wang K."/>
            <person name="Pan B."/>
            <person name="Chen J."/>
            <person name="Bao Y."/>
            <person name="Liu F."/>
            <person name="Qi X."/>
            <person name="Gang D.R."/>
            <person name="Wen J."/>
            <person name="Li J."/>
        </authorList>
    </citation>
    <scope>NUCLEOTIDE SEQUENCE</scope>
    <source>
        <strain evidence="13">Dzin_1.0</strain>
    </source>
</reference>
<reference evidence="13" key="1">
    <citation type="submission" date="2021-03" db="EMBL/GenBank/DDBJ databases">
        <authorList>
            <person name="Li Z."/>
            <person name="Yang C."/>
        </authorList>
    </citation>
    <scope>NUCLEOTIDE SEQUENCE</scope>
    <source>
        <strain evidence="13">Dzin_1.0</strain>
        <tissue evidence="13">Leaf</tissue>
    </source>
</reference>
<dbReference type="CDD" id="cd19489">
    <property type="entry name" value="Rad51D"/>
    <property type="match status" value="1"/>
</dbReference>
<comment type="subcellular location">
    <subcellularLocation>
        <location evidence="1">Nucleus</location>
    </subcellularLocation>
</comment>
<dbReference type="GO" id="GO:0005524">
    <property type="term" value="F:ATP binding"/>
    <property type="evidence" value="ECO:0007669"/>
    <property type="project" value="UniProtKB-KW"/>
</dbReference>
<gene>
    <name evidence="13" type="ORF">J5N97_002311</name>
</gene>
<keyword evidence="6" id="KW-0238">DNA-binding</keyword>
<dbReference type="PROSITE" id="PS50162">
    <property type="entry name" value="RECA_2"/>
    <property type="match status" value="1"/>
</dbReference>
<dbReference type="GO" id="GO:0033063">
    <property type="term" value="C:Rad51B-Rad51C-Rad51D-XRCC2 complex"/>
    <property type="evidence" value="ECO:0007669"/>
    <property type="project" value="TreeGrafter"/>
</dbReference>
<dbReference type="PANTHER" id="PTHR46457:SF1">
    <property type="entry name" value="DNA REPAIR PROTEIN RAD51 HOMOLOG 4"/>
    <property type="match status" value="1"/>
</dbReference>
<dbReference type="InterPro" id="IPR051988">
    <property type="entry name" value="HRR_RAD51_Paralog"/>
</dbReference>
<dbReference type="GO" id="GO:0003697">
    <property type="term" value="F:single-stranded DNA binding"/>
    <property type="evidence" value="ECO:0007669"/>
    <property type="project" value="TreeGrafter"/>
</dbReference>
<dbReference type="GO" id="GO:0000723">
    <property type="term" value="P:telomere maintenance"/>
    <property type="evidence" value="ECO:0007669"/>
    <property type="project" value="TreeGrafter"/>
</dbReference>
<dbReference type="InterPro" id="IPR027417">
    <property type="entry name" value="P-loop_NTPase"/>
</dbReference>
<evidence type="ECO:0000256" key="1">
    <source>
        <dbReference type="ARBA" id="ARBA00004123"/>
    </source>
</evidence>
<dbReference type="GO" id="GO:0000400">
    <property type="term" value="F:four-way junction DNA binding"/>
    <property type="evidence" value="ECO:0007669"/>
    <property type="project" value="TreeGrafter"/>
</dbReference>
<dbReference type="Pfam" id="PF08423">
    <property type="entry name" value="Rad51"/>
    <property type="match status" value="1"/>
</dbReference>
<feature type="region of interest" description="Disordered" evidence="11">
    <location>
        <begin position="1"/>
        <end position="31"/>
    </location>
</feature>
<evidence type="ECO:0000256" key="9">
    <source>
        <dbReference type="ARBA" id="ARBA00023242"/>
    </source>
</evidence>
<dbReference type="InterPro" id="IPR047323">
    <property type="entry name" value="Rad51D_C"/>
</dbReference>
<organism evidence="13 14">
    <name type="scientific">Dioscorea zingiberensis</name>
    <dbReference type="NCBI Taxonomy" id="325984"/>
    <lineage>
        <taxon>Eukaryota</taxon>
        <taxon>Viridiplantae</taxon>
        <taxon>Streptophyta</taxon>
        <taxon>Embryophyta</taxon>
        <taxon>Tracheophyta</taxon>
        <taxon>Spermatophyta</taxon>
        <taxon>Magnoliopsida</taxon>
        <taxon>Liliopsida</taxon>
        <taxon>Dioscoreales</taxon>
        <taxon>Dioscoreaceae</taxon>
        <taxon>Dioscorea</taxon>
    </lineage>
</organism>
<dbReference type="InterPro" id="IPR013632">
    <property type="entry name" value="Rad51_C"/>
</dbReference>
<proteinExistence type="inferred from homology"/>
<dbReference type="GO" id="GO:0005657">
    <property type="term" value="C:replication fork"/>
    <property type="evidence" value="ECO:0007669"/>
    <property type="project" value="TreeGrafter"/>
</dbReference>
<dbReference type="GO" id="GO:0140664">
    <property type="term" value="F:ATP-dependent DNA damage sensor activity"/>
    <property type="evidence" value="ECO:0007669"/>
    <property type="project" value="InterPro"/>
</dbReference>
<feature type="domain" description="RecA family profile 1" evidence="12">
    <location>
        <begin position="46"/>
        <end position="225"/>
    </location>
</feature>
<dbReference type="OrthoDB" id="336321at2759"/>
<evidence type="ECO:0000259" key="12">
    <source>
        <dbReference type="PROSITE" id="PS50162"/>
    </source>
</evidence>
<evidence type="ECO:0000256" key="4">
    <source>
        <dbReference type="ARBA" id="ARBA00022763"/>
    </source>
</evidence>
<dbReference type="EMBL" id="JAGGNH010000001">
    <property type="protein sequence ID" value="KAJ0983955.1"/>
    <property type="molecule type" value="Genomic_DNA"/>
</dbReference>
<sequence>MGRGKGEEEGIDQKEKKGHEEIERRKRVREESRRELGRLAMAMEKSTEGSMVEIAGIDKLLGGGLRRGQLTEIVGPSSSGKTQVCLYTALHVADKNLGAVMFLDTCNSFSPKRIAGMISQYSDHSVSEGNERRRNRIMTGIICRSVFDIFELLGVLHELSSASKRQVKNQDPRPCLLIIDSISFLITPILGGKDSQGRMLMVSCGTLLKKLANEHNISILVTNHMVGGEGGVPKPALGESWKSIPHAQAQARLIRKALKDWIPCDKESTAPAKGN</sequence>
<dbReference type="GO" id="GO:0000724">
    <property type="term" value="P:double-strand break repair via homologous recombination"/>
    <property type="evidence" value="ECO:0007669"/>
    <property type="project" value="TreeGrafter"/>
</dbReference>
<dbReference type="AlphaFoldDB" id="A0A9D5HP33"/>
<comment type="function">
    <text evidence="10">Involved in the homologous recombination repair (HRR) pathway of double-stranded DNA breaks arising during DNA replication or induced by DNA-damaging agents.</text>
</comment>
<evidence type="ECO:0000313" key="14">
    <source>
        <dbReference type="Proteomes" id="UP001085076"/>
    </source>
</evidence>
<evidence type="ECO:0000256" key="7">
    <source>
        <dbReference type="ARBA" id="ARBA00023172"/>
    </source>
</evidence>
<keyword evidence="4" id="KW-0227">DNA damage</keyword>
<dbReference type="Gene3D" id="3.40.50.300">
    <property type="entry name" value="P-loop containing nucleotide triphosphate hydrolases"/>
    <property type="match status" value="1"/>
</dbReference>
<accession>A0A9D5HP33</accession>
<evidence type="ECO:0000256" key="6">
    <source>
        <dbReference type="ARBA" id="ARBA00023125"/>
    </source>
</evidence>
<keyword evidence="9" id="KW-0539">Nucleus</keyword>
<evidence type="ECO:0000256" key="8">
    <source>
        <dbReference type="ARBA" id="ARBA00023204"/>
    </source>
</evidence>
<dbReference type="GO" id="GO:0042148">
    <property type="term" value="P:DNA strand invasion"/>
    <property type="evidence" value="ECO:0007669"/>
    <property type="project" value="TreeGrafter"/>
</dbReference>
<dbReference type="Proteomes" id="UP001085076">
    <property type="component" value="Miscellaneous, Linkage group lg01"/>
</dbReference>
<keyword evidence="3" id="KW-0547">Nucleotide-binding</keyword>
<keyword evidence="8" id="KW-0234">DNA repair</keyword>
<comment type="similarity">
    <text evidence="2">Belongs to the RecA family. RAD51 subfamily.</text>
</comment>
<keyword evidence="7" id="KW-0233">DNA recombination</keyword>
<dbReference type="SUPFAM" id="SSF52540">
    <property type="entry name" value="P-loop containing nucleoside triphosphate hydrolases"/>
    <property type="match status" value="1"/>
</dbReference>